<dbReference type="InterPro" id="IPR039657">
    <property type="entry name" value="Dimethylallyltransferase"/>
</dbReference>
<reference evidence="15" key="1">
    <citation type="journal article" date="2019" name="Int. J. Syst. Evol. Microbiol.">
        <title>The Global Catalogue of Microorganisms (GCM) 10K type strain sequencing project: providing services to taxonomists for standard genome sequencing and annotation.</title>
        <authorList>
            <consortium name="The Broad Institute Genomics Platform"/>
            <consortium name="The Broad Institute Genome Sequencing Center for Infectious Disease"/>
            <person name="Wu L."/>
            <person name="Ma J."/>
        </authorList>
    </citation>
    <scope>NUCLEOTIDE SEQUENCE [LARGE SCALE GENOMIC DNA]</scope>
    <source>
        <strain evidence="15">CGMCC 1.19032</strain>
    </source>
</reference>
<comment type="function">
    <text evidence="2 10 12">Catalyzes the transfer of a dimethylallyl group onto the adenine at position 37 in tRNAs that read codons beginning with uridine, leading to the formation of N6-(dimethylallyl)adenosine (i(6)A).</text>
</comment>
<evidence type="ECO:0000256" key="7">
    <source>
        <dbReference type="ARBA" id="ARBA00022840"/>
    </source>
</evidence>
<evidence type="ECO:0000256" key="10">
    <source>
        <dbReference type="HAMAP-Rule" id="MF_00185"/>
    </source>
</evidence>
<comment type="catalytic activity">
    <reaction evidence="9 10 11">
        <text>adenosine(37) in tRNA + dimethylallyl diphosphate = N(6)-dimethylallyladenosine(37) in tRNA + diphosphate</text>
        <dbReference type="Rhea" id="RHEA:26482"/>
        <dbReference type="Rhea" id="RHEA-COMP:10162"/>
        <dbReference type="Rhea" id="RHEA-COMP:10375"/>
        <dbReference type="ChEBI" id="CHEBI:33019"/>
        <dbReference type="ChEBI" id="CHEBI:57623"/>
        <dbReference type="ChEBI" id="CHEBI:74411"/>
        <dbReference type="ChEBI" id="CHEBI:74415"/>
        <dbReference type="EC" id="2.5.1.75"/>
    </reaction>
</comment>
<keyword evidence="7 10" id="KW-0067">ATP-binding</keyword>
<gene>
    <name evidence="10 14" type="primary">miaA</name>
    <name evidence="14" type="ORF">ACFO5I_05325</name>
</gene>
<dbReference type="Pfam" id="PF01715">
    <property type="entry name" value="IPPT"/>
    <property type="match status" value="1"/>
</dbReference>
<evidence type="ECO:0000256" key="3">
    <source>
        <dbReference type="ARBA" id="ARBA00005842"/>
    </source>
</evidence>
<keyword evidence="6 10" id="KW-0547">Nucleotide-binding</keyword>
<dbReference type="RefSeq" id="WP_204654538.1">
    <property type="nucleotide sequence ID" value="NZ_JAFBFD010000030.1"/>
</dbReference>
<comment type="caution">
    <text evidence="10">Lacks conserved residue(s) required for the propagation of feature annotation.</text>
</comment>
<evidence type="ECO:0000256" key="8">
    <source>
        <dbReference type="ARBA" id="ARBA00022842"/>
    </source>
</evidence>
<feature type="site" description="Interaction with substrate tRNA" evidence="10">
    <location>
        <position position="100"/>
    </location>
</feature>
<name>A0ABV9MVI5_9ENTE</name>
<dbReference type="Gene3D" id="1.10.20.140">
    <property type="match status" value="1"/>
</dbReference>
<feature type="site" description="Interaction with substrate tRNA" evidence="10">
    <location>
        <position position="125"/>
    </location>
</feature>
<evidence type="ECO:0000256" key="6">
    <source>
        <dbReference type="ARBA" id="ARBA00022741"/>
    </source>
</evidence>
<dbReference type="InterPro" id="IPR018022">
    <property type="entry name" value="IPT"/>
</dbReference>
<dbReference type="InterPro" id="IPR027417">
    <property type="entry name" value="P-loop_NTPase"/>
</dbReference>
<evidence type="ECO:0000256" key="13">
    <source>
        <dbReference type="RuleBase" id="RU003785"/>
    </source>
</evidence>
<evidence type="ECO:0000256" key="4">
    <source>
        <dbReference type="ARBA" id="ARBA00022679"/>
    </source>
</evidence>
<dbReference type="SUPFAM" id="SSF52540">
    <property type="entry name" value="P-loop containing nucleoside triphosphate hydrolases"/>
    <property type="match status" value="2"/>
</dbReference>
<evidence type="ECO:0000256" key="5">
    <source>
        <dbReference type="ARBA" id="ARBA00022694"/>
    </source>
</evidence>
<dbReference type="Gene3D" id="3.40.50.300">
    <property type="entry name" value="P-loop containing nucleotide triphosphate hydrolases"/>
    <property type="match status" value="1"/>
</dbReference>
<dbReference type="Proteomes" id="UP001595969">
    <property type="component" value="Unassembled WGS sequence"/>
</dbReference>
<comment type="caution">
    <text evidence="14">The sequence shown here is derived from an EMBL/GenBank/DDBJ whole genome shotgun (WGS) entry which is preliminary data.</text>
</comment>
<evidence type="ECO:0000313" key="15">
    <source>
        <dbReference type="Proteomes" id="UP001595969"/>
    </source>
</evidence>
<evidence type="ECO:0000313" key="14">
    <source>
        <dbReference type="EMBL" id="MFC4719144.1"/>
    </source>
</evidence>
<dbReference type="PANTHER" id="PTHR11088">
    <property type="entry name" value="TRNA DIMETHYLALLYLTRANSFERASE"/>
    <property type="match status" value="1"/>
</dbReference>
<accession>A0ABV9MVI5</accession>
<keyword evidence="4 10" id="KW-0808">Transferase</keyword>
<organism evidence="14 15">
    <name type="scientific">Enterococcus lemanii</name>
    <dbReference type="NCBI Taxonomy" id="1159752"/>
    <lineage>
        <taxon>Bacteria</taxon>
        <taxon>Bacillati</taxon>
        <taxon>Bacillota</taxon>
        <taxon>Bacilli</taxon>
        <taxon>Lactobacillales</taxon>
        <taxon>Enterococcaceae</taxon>
        <taxon>Enterococcus</taxon>
    </lineage>
</organism>
<feature type="binding site" evidence="10">
    <location>
        <begin position="11"/>
        <end position="16"/>
    </location>
    <ligand>
        <name>substrate</name>
    </ligand>
</feature>
<evidence type="ECO:0000256" key="11">
    <source>
        <dbReference type="RuleBase" id="RU003783"/>
    </source>
</evidence>
<evidence type="ECO:0000256" key="12">
    <source>
        <dbReference type="RuleBase" id="RU003784"/>
    </source>
</evidence>
<dbReference type="PANTHER" id="PTHR11088:SF60">
    <property type="entry name" value="TRNA DIMETHYLALLYLTRANSFERASE"/>
    <property type="match status" value="1"/>
</dbReference>
<proteinExistence type="inferred from homology"/>
<sequence>MKKVIVIVGPTAVGKTALSIELAQKLNGEIINADSMQIYRGLDIGTAKATSEERQGIPHHLLDICEISEPYSVADFQTAARLLIDEITQRGKVPIVVGGTGLYVQALLYDYQLGANTEVSNTAIREKYTKMAQEKGKQWTWEYLKQVDPLAAQKIHPNNERKVIRALEVYELTGTSILTPEKEPKKLYDDFLIGLTTKRELLYDRINLRVKQMVETGLISEAEKTLAYPDAQASRGIGYKEFQPFFAGEMGLEEVIEDIQLHSRRYAKRQLTWFRNRMNPRWYDLLLDPSASQQLEKEIKKWLEEVGISG</sequence>
<comment type="similarity">
    <text evidence="3 10 13">Belongs to the IPP transferase family.</text>
</comment>
<feature type="binding site" evidence="10">
    <location>
        <begin position="9"/>
        <end position="16"/>
    </location>
    <ligand>
        <name>ATP</name>
        <dbReference type="ChEBI" id="CHEBI:30616"/>
    </ligand>
</feature>
<dbReference type="EC" id="2.5.1.75" evidence="10"/>
<comment type="subunit">
    <text evidence="10">Monomer.</text>
</comment>
<evidence type="ECO:0000256" key="1">
    <source>
        <dbReference type="ARBA" id="ARBA00001946"/>
    </source>
</evidence>
<comment type="cofactor">
    <cofactor evidence="1 10">
        <name>Mg(2+)</name>
        <dbReference type="ChEBI" id="CHEBI:18420"/>
    </cofactor>
</comment>
<dbReference type="EMBL" id="JBHSGS010000030">
    <property type="protein sequence ID" value="MFC4719144.1"/>
    <property type="molecule type" value="Genomic_DNA"/>
</dbReference>
<keyword evidence="8 10" id="KW-0460">Magnesium</keyword>
<keyword evidence="5 10" id="KW-0819">tRNA processing</keyword>
<dbReference type="HAMAP" id="MF_00185">
    <property type="entry name" value="IPP_trans"/>
    <property type="match status" value="1"/>
</dbReference>
<dbReference type="NCBIfam" id="TIGR00174">
    <property type="entry name" value="miaA"/>
    <property type="match status" value="1"/>
</dbReference>
<protein>
    <recommendedName>
        <fullName evidence="10">tRNA dimethylallyltransferase</fullName>
        <ecNumber evidence="10">2.5.1.75</ecNumber>
    </recommendedName>
    <alternativeName>
        <fullName evidence="10">Dimethylallyl diphosphate:tRNA dimethylallyltransferase</fullName>
        <shortName evidence="10">DMAPP:tRNA dimethylallyltransferase</shortName>
        <shortName evidence="10">DMATase</shortName>
    </alternativeName>
    <alternativeName>
        <fullName evidence="10">Isopentenyl-diphosphate:tRNA isopentenyltransferase</fullName>
        <shortName evidence="10">IPP transferase</shortName>
        <shortName evidence="10">IPPT</shortName>
        <shortName evidence="10">IPTase</shortName>
    </alternativeName>
</protein>
<dbReference type="GO" id="GO:0052381">
    <property type="term" value="F:tRNA dimethylallyltransferase activity"/>
    <property type="evidence" value="ECO:0007669"/>
    <property type="project" value="UniProtKB-EC"/>
</dbReference>
<evidence type="ECO:0000256" key="9">
    <source>
        <dbReference type="ARBA" id="ARBA00049563"/>
    </source>
</evidence>
<evidence type="ECO:0000256" key="2">
    <source>
        <dbReference type="ARBA" id="ARBA00003213"/>
    </source>
</evidence>
<keyword evidence="15" id="KW-1185">Reference proteome</keyword>
<feature type="region of interest" description="Interaction with substrate tRNA" evidence="10">
    <location>
        <begin position="34"/>
        <end position="37"/>
    </location>
</feature>